<evidence type="ECO:0000256" key="6">
    <source>
        <dbReference type="RuleBase" id="RU000354"/>
    </source>
</evidence>
<dbReference type="AlphaFoldDB" id="A0A7R9BMY8"/>
<accession>A0A7R9BMY8</accession>
<dbReference type="EMBL" id="CAJPEX010001197">
    <property type="protein sequence ID" value="CAG0918477.1"/>
    <property type="molecule type" value="Genomic_DNA"/>
</dbReference>
<dbReference type="Pfam" id="PF00019">
    <property type="entry name" value="TGF_beta"/>
    <property type="match status" value="1"/>
</dbReference>
<evidence type="ECO:0000256" key="3">
    <source>
        <dbReference type="ARBA" id="ARBA00022525"/>
    </source>
</evidence>
<dbReference type="InterPro" id="IPR017948">
    <property type="entry name" value="TGFb_CS"/>
</dbReference>
<dbReference type="PROSITE" id="PS00250">
    <property type="entry name" value="TGF_BETA_1"/>
    <property type="match status" value="1"/>
</dbReference>
<comment type="subcellular location">
    <subcellularLocation>
        <location evidence="1">Secreted</location>
    </subcellularLocation>
</comment>
<keyword evidence="3" id="KW-0964">Secreted</keyword>
<reference evidence="8" key="1">
    <citation type="submission" date="2020-11" db="EMBL/GenBank/DDBJ databases">
        <authorList>
            <person name="Tran Van P."/>
        </authorList>
    </citation>
    <scope>NUCLEOTIDE SEQUENCE</scope>
</reference>
<evidence type="ECO:0000313" key="9">
    <source>
        <dbReference type="Proteomes" id="UP000678499"/>
    </source>
</evidence>
<keyword evidence="9" id="KW-1185">Reference proteome</keyword>
<comment type="similarity">
    <text evidence="2 6">Belongs to the TGF-beta family.</text>
</comment>
<evidence type="ECO:0000256" key="2">
    <source>
        <dbReference type="ARBA" id="ARBA00006656"/>
    </source>
</evidence>
<gene>
    <name evidence="8" type="ORF">NMOB1V02_LOCUS6033</name>
</gene>
<keyword evidence="5" id="KW-1015">Disulfide bond</keyword>
<feature type="domain" description="TGF-beta family profile" evidence="7">
    <location>
        <begin position="173"/>
        <end position="302"/>
    </location>
</feature>
<keyword evidence="4 6" id="KW-0339">Growth factor</keyword>
<evidence type="ECO:0000259" key="7">
    <source>
        <dbReference type="PROSITE" id="PS51362"/>
    </source>
</evidence>
<dbReference type="CDD" id="cd13751">
    <property type="entry name" value="TGF_beta_GDF8_like"/>
    <property type="match status" value="1"/>
</dbReference>
<sequence length="302" mass="34309">MVICKLVLVPEEKMSASTENLNVQYFSFSKLLMKYSISDARLWIYMKADRSAEEIFDHLDTERPSRRRIPVYKVPKPPAGYEFRSESPILTQVGNVTKPYYKNNWVSLDVRSLVQDWFKDPTTNYGIIIGGPGESDSSFVVARAANVTSTHGHEEGNVPYLEIQVSEHNRRTRTKRNVGLDCDDSLRNKNLCCRHPLVVDFETIGWDWIIAPRSYHAFHCAGYCEPLHMPEYHHTIIVGQKLIVDTDINGYDPRSIYGNRPPPVACCAPKKLSALSLLHFTPDSEIIVSKVPEMITDSCTCA</sequence>
<evidence type="ECO:0000256" key="5">
    <source>
        <dbReference type="ARBA" id="ARBA00023157"/>
    </source>
</evidence>
<dbReference type="GO" id="GO:0005125">
    <property type="term" value="F:cytokine activity"/>
    <property type="evidence" value="ECO:0007669"/>
    <property type="project" value="TreeGrafter"/>
</dbReference>
<dbReference type="InterPro" id="IPR001839">
    <property type="entry name" value="TGF-b_C"/>
</dbReference>
<evidence type="ECO:0000313" key="8">
    <source>
        <dbReference type="EMBL" id="CAD7278325.1"/>
    </source>
</evidence>
<dbReference type="GO" id="GO:0005615">
    <property type="term" value="C:extracellular space"/>
    <property type="evidence" value="ECO:0007669"/>
    <property type="project" value="TreeGrafter"/>
</dbReference>
<dbReference type="OrthoDB" id="6516235at2759"/>
<evidence type="ECO:0000256" key="1">
    <source>
        <dbReference type="ARBA" id="ARBA00004613"/>
    </source>
</evidence>
<dbReference type="Gene3D" id="2.60.120.970">
    <property type="match status" value="1"/>
</dbReference>
<dbReference type="GO" id="GO:0008083">
    <property type="term" value="F:growth factor activity"/>
    <property type="evidence" value="ECO:0007669"/>
    <property type="project" value="UniProtKB-KW"/>
</dbReference>
<evidence type="ECO:0000256" key="4">
    <source>
        <dbReference type="ARBA" id="ARBA00023030"/>
    </source>
</evidence>
<dbReference type="PANTHER" id="PTHR11848:SF262">
    <property type="entry name" value="LD29161P"/>
    <property type="match status" value="1"/>
</dbReference>
<dbReference type="PANTHER" id="PTHR11848">
    <property type="entry name" value="TGF-BETA FAMILY"/>
    <property type="match status" value="1"/>
</dbReference>
<dbReference type="Proteomes" id="UP000678499">
    <property type="component" value="Unassembled WGS sequence"/>
</dbReference>
<dbReference type="InterPro" id="IPR015615">
    <property type="entry name" value="TGF-beta-rel"/>
</dbReference>
<name>A0A7R9BMY8_9CRUS</name>
<proteinExistence type="inferred from homology"/>
<dbReference type="SUPFAM" id="SSF57501">
    <property type="entry name" value="Cystine-knot cytokines"/>
    <property type="match status" value="1"/>
</dbReference>
<dbReference type="InterPro" id="IPR001111">
    <property type="entry name" value="TGF-b_propeptide"/>
</dbReference>
<dbReference type="Pfam" id="PF00688">
    <property type="entry name" value="TGFb_propeptide"/>
    <property type="match status" value="1"/>
</dbReference>
<organism evidence="8">
    <name type="scientific">Notodromas monacha</name>
    <dbReference type="NCBI Taxonomy" id="399045"/>
    <lineage>
        <taxon>Eukaryota</taxon>
        <taxon>Metazoa</taxon>
        <taxon>Ecdysozoa</taxon>
        <taxon>Arthropoda</taxon>
        <taxon>Crustacea</taxon>
        <taxon>Oligostraca</taxon>
        <taxon>Ostracoda</taxon>
        <taxon>Podocopa</taxon>
        <taxon>Podocopida</taxon>
        <taxon>Cypridocopina</taxon>
        <taxon>Cypridoidea</taxon>
        <taxon>Cyprididae</taxon>
        <taxon>Notodromas</taxon>
    </lineage>
</organism>
<dbReference type="SMART" id="SM00204">
    <property type="entry name" value="TGFB"/>
    <property type="match status" value="1"/>
</dbReference>
<dbReference type="Gene3D" id="2.10.90.10">
    <property type="entry name" value="Cystine-knot cytokines"/>
    <property type="match status" value="1"/>
</dbReference>
<dbReference type="EMBL" id="OA883234">
    <property type="protein sequence ID" value="CAD7278325.1"/>
    <property type="molecule type" value="Genomic_DNA"/>
</dbReference>
<dbReference type="InterPro" id="IPR029034">
    <property type="entry name" value="Cystine-knot_cytokine"/>
</dbReference>
<dbReference type="PROSITE" id="PS51362">
    <property type="entry name" value="TGF_BETA_2"/>
    <property type="match status" value="1"/>
</dbReference>
<protein>
    <recommendedName>
        <fullName evidence="7">TGF-beta family profile domain-containing protein</fullName>
    </recommendedName>
</protein>